<feature type="region of interest" description="Disordered" evidence="1">
    <location>
        <begin position="48"/>
        <end position="77"/>
    </location>
</feature>
<evidence type="ECO:0000313" key="2">
    <source>
        <dbReference type="EMBL" id="KMQ85113.1"/>
    </source>
</evidence>
<name>A0A0J7K3X6_LASNI</name>
<feature type="compositionally biased region" description="Polar residues" evidence="1">
    <location>
        <begin position="131"/>
        <end position="157"/>
    </location>
</feature>
<feature type="region of interest" description="Disordered" evidence="1">
    <location>
        <begin position="187"/>
        <end position="219"/>
    </location>
</feature>
<evidence type="ECO:0000313" key="3">
    <source>
        <dbReference type="Proteomes" id="UP000036403"/>
    </source>
</evidence>
<proteinExistence type="predicted"/>
<reference evidence="2 3" key="1">
    <citation type="submission" date="2015-04" db="EMBL/GenBank/DDBJ databases">
        <title>Lasius niger genome sequencing.</title>
        <authorList>
            <person name="Konorov E.A."/>
            <person name="Nikitin M.A."/>
            <person name="Kirill M.V."/>
            <person name="Chang P."/>
        </authorList>
    </citation>
    <scope>NUCLEOTIDE SEQUENCE [LARGE SCALE GENOMIC DNA]</scope>
    <source>
        <tissue evidence="2">Whole</tissue>
    </source>
</reference>
<comment type="caution">
    <text evidence="2">The sequence shown here is derived from an EMBL/GenBank/DDBJ whole genome shotgun (WGS) entry which is preliminary data.</text>
</comment>
<feature type="compositionally biased region" description="Polar residues" evidence="1">
    <location>
        <begin position="187"/>
        <end position="196"/>
    </location>
</feature>
<dbReference type="Proteomes" id="UP000036403">
    <property type="component" value="Unassembled WGS sequence"/>
</dbReference>
<keyword evidence="3" id="KW-1185">Reference proteome</keyword>
<dbReference type="PaxDb" id="67767-A0A0J7K3X6"/>
<protein>
    <submittedName>
        <fullName evidence="2">Uncharacterized protein</fullName>
    </submittedName>
</protein>
<feature type="compositionally biased region" description="Low complexity" evidence="1">
    <location>
        <begin position="198"/>
        <end position="208"/>
    </location>
</feature>
<dbReference type="AlphaFoldDB" id="A0A0J7K3X6"/>
<feature type="region of interest" description="Disordered" evidence="1">
    <location>
        <begin position="131"/>
        <end position="159"/>
    </location>
</feature>
<organism evidence="2 3">
    <name type="scientific">Lasius niger</name>
    <name type="common">Black garden ant</name>
    <dbReference type="NCBI Taxonomy" id="67767"/>
    <lineage>
        <taxon>Eukaryota</taxon>
        <taxon>Metazoa</taxon>
        <taxon>Ecdysozoa</taxon>
        <taxon>Arthropoda</taxon>
        <taxon>Hexapoda</taxon>
        <taxon>Insecta</taxon>
        <taxon>Pterygota</taxon>
        <taxon>Neoptera</taxon>
        <taxon>Endopterygota</taxon>
        <taxon>Hymenoptera</taxon>
        <taxon>Apocrita</taxon>
        <taxon>Aculeata</taxon>
        <taxon>Formicoidea</taxon>
        <taxon>Formicidae</taxon>
        <taxon>Formicinae</taxon>
        <taxon>Lasius</taxon>
        <taxon>Lasius</taxon>
    </lineage>
</organism>
<accession>A0A0J7K3X6</accession>
<sequence length="234" mass="25967">MKEKAAFERSGAASSDNIKSSYRYYEAMSFLNKPLTYKSTISSLKLKRKNANNTSNKENMELKKSQQTPVHSSTFKERFVRPTSALSNISSAINTVASESSTNDSEQRCVSPISQSAIMPEVSPPISTISTVSRQTPPNTSTPHGITQIQSSSSNDGFCTGAQPQLRVFQQRPVSNVLVQRQAASRTLFPSSSNDHIQGPPSQEQSSGSKKRRTTDLEMEMIKILKKELKRWMK</sequence>
<dbReference type="OrthoDB" id="10490366at2759"/>
<dbReference type="EMBL" id="LBMM01014621">
    <property type="protein sequence ID" value="KMQ85113.1"/>
    <property type="molecule type" value="Genomic_DNA"/>
</dbReference>
<gene>
    <name evidence="2" type="ORF">RF55_16530</name>
</gene>
<evidence type="ECO:0000256" key="1">
    <source>
        <dbReference type="SAM" id="MobiDB-lite"/>
    </source>
</evidence>